<evidence type="ECO:0000313" key="1">
    <source>
        <dbReference type="EMBL" id="MBJ6725407.1"/>
    </source>
</evidence>
<sequence>MSHEKIFETADLDLTAAIMTGTGNPPVIGHQRDGLVIFEFIDNEVTRAIVIAFATGQLVQPVKRFAAARAWLFRQVKGGRR</sequence>
<accession>A0A8J7LYT2</accession>
<dbReference type="Proteomes" id="UP000636888">
    <property type="component" value="Unassembled WGS sequence"/>
</dbReference>
<reference evidence="1" key="1">
    <citation type="submission" date="2020-12" db="EMBL/GenBank/DDBJ databases">
        <title>Geomonas sp. Red875, isolated from river sediment.</title>
        <authorList>
            <person name="Xu Z."/>
            <person name="Zhang Z."/>
            <person name="Masuda Y."/>
            <person name="Itoh H."/>
            <person name="Senoo K."/>
        </authorList>
    </citation>
    <scope>NUCLEOTIDE SEQUENCE</scope>
    <source>
        <strain evidence="1">Red875</strain>
    </source>
</reference>
<dbReference type="AlphaFoldDB" id="A0A8J7LYT2"/>
<evidence type="ECO:0008006" key="3">
    <source>
        <dbReference type="Google" id="ProtNLM"/>
    </source>
</evidence>
<dbReference type="RefSeq" id="WP_199384303.1">
    <property type="nucleotide sequence ID" value="NZ_JAEMHM010000009.1"/>
</dbReference>
<keyword evidence="2" id="KW-1185">Reference proteome</keyword>
<comment type="caution">
    <text evidence="1">The sequence shown here is derived from an EMBL/GenBank/DDBJ whole genome shotgun (WGS) entry which is preliminary data.</text>
</comment>
<organism evidence="1 2">
    <name type="scientific">Geomesophilobacter sediminis</name>
    <dbReference type="NCBI Taxonomy" id="2798584"/>
    <lineage>
        <taxon>Bacteria</taxon>
        <taxon>Pseudomonadati</taxon>
        <taxon>Thermodesulfobacteriota</taxon>
        <taxon>Desulfuromonadia</taxon>
        <taxon>Geobacterales</taxon>
        <taxon>Geobacteraceae</taxon>
        <taxon>Geomesophilobacter</taxon>
    </lineage>
</organism>
<name>A0A8J7LYT2_9BACT</name>
<protein>
    <recommendedName>
        <fullName evidence="3">DUF5659 domain-containing protein</fullName>
    </recommendedName>
</protein>
<gene>
    <name evidence="1" type="ORF">JFN93_11865</name>
</gene>
<proteinExistence type="predicted"/>
<evidence type="ECO:0000313" key="2">
    <source>
        <dbReference type="Proteomes" id="UP000636888"/>
    </source>
</evidence>
<dbReference type="EMBL" id="JAEMHM010000009">
    <property type="protein sequence ID" value="MBJ6725407.1"/>
    <property type="molecule type" value="Genomic_DNA"/>
</dbReference>